<dbReference type="Proteomes" id="UP001055811">
    <property type="component" value="Linkage Group LG08"/>
</dbReference>
<sequence length="130" mass="14353">MTITNPGFPSPPPFHHSTTHPPPYKHPPIITLQNPTKPHENSIKSLKNSGFLAAIGNAIEDQEYRKARAEVIRKGTGLEGYTIEGLSIEGHETCVIIPELKCAFDIGRCPPRAVAINFLFINHAHLIISR</sequence>
<name>A0ACB8ZUG8_CICIN</name>
<reference evidence="1 2" key="2">
    <citation type="journal article" date="2022" name="Mol. Ecol. Resour.">
        <title>The genomes of chicory, endive, great burdock and yacon provide insights into Asteraceae paleo-polyploidization history and plant inulin production.</title>
        <authorList>
            <person name="Fan W."/>
            <person name="Wang S."/>
            <person name="Wang H."/>
            <person name="Wang A."/>
            <person name="Jiang F."/>
            <person name="Liu H."/>
            <person name="Zhao H."/>
            <person name="Xu D."/>
            <person name="Zhang Y."/>
        </authorList>
    </citation>
    <scope>NUCLEOTIDE SEQUENCE [LARGE SCALE GENOMIC DNA]</scope>
    <source>
        <strain evidence="2">cv. Punajuju</strain>
        <tissue evidence="1">Leaves</tissue>
    </source>
</reference>
<accession>A0ACB8ZUG8</accession>
<gene>
    <name evidence="1" type="ORF">L2E82_45768</name>
</gene>
<keyword evidence="2" id="KW-1185">Reference proteome</keyword>
<proteinExistence type="predicted"/>
<evidence type="ECO:0000313" key="1">
    <source>
        <dbReference type="EMBL" id="KAI3701123.1"/>
    </source>
</evidence>
<dbReference type="EMBL" id="CM042016">
    <property type="protein sequence ID" value="KAI3701123.1"/>
    <property type="molecule type" value="Genomic_DNA"/>
</dbReference>
<evidence type="ECO:0000313" key="2">
    <source>
        <dbReference type="Proteomes" id="UP001055811"/>
    </source>
</evidence>
<reference evidence="2" key="1">
    <citation type="journal article" date="2022" name="Mol. Ecol. Resour.">
        <title>The genomes of chicory, endive, great burdock and yacon provide insights into Asteraceae palaeo-polyploidization history and plant inulin production.</title>
        <authorList>
            <person name="Fan W."/>
            <person name="Wang S."/>
            <person name="Wang H."/>
            <person name="Wang A."/>
            <person name="Jiang F."/>
            <person name="Liu H."/>
            <person name="Zhao H."/>
            <person name="Xu D."/>
            <person name="Zhang Y."/>
        </authorList>
    </citation>
    <scope>NUCLEOTIDE SEQUENCE [LARGE SCALE GENOMIC DNA]</scope>
    <source>
        <strain evidence="2">cv. Punajuju</strain>
    </source>
</reference>
<comment type="caution">
    <text evidence="1">The sequence shown here is derived from an EMBL/GenBank/DDBJ whole genome shotgun (WGS) entry which is preliminary data.</text>
</comment>
<organism evidence="1 2">
    <name type="scientific">Cichorium intybus</name>
    <name type="common">Chicory</name>
    <dbReference type="NCBI Taxonomy" id="13427"/>
    <lineage>
        <taxon>Eukaryota</taxon>
        <taxon>Viridiplantae</taxon>
        <taxon>Streptophyta</taxon>
        <taxon>Embryophyta</taxon>
        <taxon>Tracheophyta</taxon>
        <taxon>Spermatophyta</taxon>
        <taxon>Magnoliopsida</taxon>
        <taxon>eudicotyledons</taxon>
        <taxon>Gunneridae</taxon>
        <taxon>Pentapetalae</taxon>
        <taxon>asterids</taxon>
        <taxon>campanulids</taxon>
        <taxon>Asterales</taxon>
        <taxon>Asteraceae</taxon>
        <taxon>Cichorioideae</taxon>
        <taxon>Cichorieae</taxon>
        <taxon>Cichoriinae</taxon>
        <taxon>Cichorium</taxon>
    </lineage>
</organism>
<protein>
    <submittedName>
        <fullName evidence="1">Uncharacterized protein</fullName>
    </submittedName>
</protein>